<dbReference type="EMBL" id="PVTJ01000002">
    <property type="protein sequence ID" value="PRY60657.1"/>
    <property type="molecule type" value="Genomic_DNA"/>
</dbReference>
<proteinExistence type="predicted"/>
<comment type="caution">
    <text evidence="3">The sequence shown here is derived from an EMBL/GenBank/DDBJ whole genome shotgun (WGS) entry which is preliminary data.</text>
</comment>
<dbReference type="SUPFAM" id="SSF54197">
    <property type="entry name" value="HIT-like"/>
    <property type="match status" value="1"/>
</dbReference>
<organism evidence="3 4">
    <name type="scientific">Glycomyces artemisiae</name>
    <dbReference type="NCBI Taxonomy" id="1076443"/>
    <lineage>
        <taxon>Bacteria</taxon>
        <taxon>Bacillati</taxon>
        <taxon>Actinomycetota</taxon>
        <taxon>Actinomycetes</taxon>
        <taxon>Glycomycetales</taxon>
        <taxon>Glycomycetaceae</taxon>
        <taxon>Glycomyces</taxon>
    </lineage>
</organism>
<accession>A0A2T0US35</accession>
<keyword evidence="2" id="KW-0732">Signal</keyword>
<dbReference type="InterPro" id="IPR036265">
    <property type="entry name" value="HIT-like_sf"/>
</dbReference>
<dbReference type="Gene3D" id="3.30.428.10">
    <property type="entry name" value="HIT-like"/>
    <property type="match status" value="1"/>
</dbReference>
<sequence>MVSTLAFMGYFSMVAAASTPGPNSKPDLANQSTRPPTPRASGVRPALPAFVDWPAFPFEGDLRIKPLQEPVPAEPPRRGDRQEQCAACHTPDSVYLWSNERWRLKSPPAPSGLPVVVILEPRAHLDLGDLSTMHAAELGVLTVRLERAIRSLESVAQVHVNRWGDGTAHLQQWFLARPHGYLQLRGPFMTMWDEILPPVEEHEWKMNLEYIAAWLSDD</sequence>
<evidence type="ECO:0000256" key="1">
    <source>
        <dbReference type="SAM" id="MobiDB-lite"/>
    </source>
</evidence>
<feature type="region of interest" description="Disordered" evidence="1">
    <location>
        <begin position="19"/>
        <end position="44"/>
    </location>
</feature>
<name>A0A2T0US35_9ACTN</name>
<evidence type="ECO:0000256" key="2">
    <source>
        <dbReference type="SAM" id="SignalP"/>
    </source>
</evidence>
<evidence type="ECO:0000313" key="4">
    <source>
        <dbReference type="Proteomes" id="UP000238176"/>
    </source>
</evidence>
<protein>
    <recommendedName>
        <fullName evidence="5">Cytochrome c domain-containing protein</fullName>
    </recommendedName>
</protein>
<feature type="signal peptide" evidence="2">
    <location>
        <begin position="1"/>
        <end position="17"/>
    </location>
</feature>
<evidence type="ECO:0008006" key="5">
    <source>
        <dbReference type="Google" id="ProtNLM"/>
    </source>
</evidence>
<gene>
    <name evidence="3" type="ORF">B0I28_102265</name>
</gene>
<evidence type="ECO:0000313" key="3">
    <source>
        <dbReference type="EMBL" id="PRY60657.1"/>
    </source>
</evidence>
<dbReference type="AlphaFoldDB" id="A0A2T0US35"/>
<dbReference type="Proteomes" id="UP000238176">
    <property type="component" value="Unassembled WGS sequence"/>
</dbReference>
<reference evidence="3 4" key="1">
    <citation type="submission" date="2018-03" db="EMBL/GenBank/DDBJ databases">
        <title>Genomic Encyclopedia of Type Strains, Phase III (KMG-III): the genomes of soil and plant-associated and newly described type strains.</title>
        <authorList>
            <person name="Whitman W."/>
        </authorList>
    </citation>
    <scope>NUCLEOTIDE SEQUENCE [LARGE SCALE GENOMIC DNA]</scope>
    <source>
        <strain evidence="3 4">CGMCC 4.7067</strain>
    </source>
</reference>
<feature type="chain" id="PRO_5015580639" description="Cytochrome c domain-containing protein" evidence="2">
    <location>
        <begin position="18"/>
        <end position="218"/>
    </location>
</feature>
<keyword evidence="4" id="KW-1185">Reference proteome</keyword>